<dbReference type="Proteomes" id="UP000241074">
    <property type="component" value="Chromosome"/>
</dbReference>
<evidence type="ECO:0000256" key="1">
    <source>
        <dbReference type="SAM" id="SignalP"/>
    </source>
</evidence>
<accession>A0A2P1PY14</accession>
<sequence length="367" mass="37887">MKTLKYLAGAMLGLCSLANATELVLNLGTSSYRIPLATSANITINPNNHEITARPLVTSGTAGDGWCPAGGGGGTAPTVSFSQSTTLIQPPPGNVTLSWTTSNVTGATCSTTGSYPAGVTSVSGWNSTIASNTSGNVALTLSTVGTYQFTISCVGTGGTTTQTKTVSVQNAVVGNCTGHEPPAGMARMQSFSNTTNLRNGGNQEWSVGTSLSVTSWNPDPTSPPNSAAPTRAVIGKFGFTTGDTAVIPIPSSQYAAFQIDTSTQTSNKYGAISSEQPGENSAPLFMTISPCAGDPNPTEPRCKSDYGIAGMGWTFGSTPGTYCPMTIGTTYYLNVFFRQPNNTSVSDCTVGTCWWLMRQSCQNGCSP</sequence>
<feature type="chain" id="PRO_5015190003" description="Ig-like domain-containing protein" evidence="1">
    <location>
        <begin position="21"/>
        <end position="367"/>
    </location>
</feature>
<dbReference type="KEGG" id="xba:C7S18_22120"/>
<gene>
    <name evidence="2" type="ORF">C7S18_22120</name>
</gene>
<evidence type="ECO:0000313" key="2">
    <source>
        <dbReference type="EMBL" id="AVP99704.1"/>
    </source>
</evidence>
<reference evidence="2 3" key="1">
    <citation type="submission" date="2018-03" db="EMBL/GenBank/DDBJ databases">
        <title>Ahniella affigens gen. nov., sp. nov., a gammaproteobacterium isolated from sandy soil near a stream.</title>
        <authorList>
            <person name="Ko Y."/>
            <person name="Kim J.-H."/>
        </authorList>
    </citation>
    <scope>NUCLEOTIDE SEQUENCE [LARGE SCALE GENOMIC DNA]</scope>
    <source>
        <strain evidence="2 3">D13</strain>
    </source>
</reference>
<feature type="signal peptide" evidence="1">
    <location>
        <begin position="1"/>
        <end position="20"/>
    </location>
</feature>
<dbReference type="EMBL" id="CP027860">
    <property type="protein sequence ID" value="AVP99704.1"/>
    <property type="molecule type" value="Genomic_DNA"/>
</dbReference>
<dbReference type="AlphaFoldDB" id="A0A2P1PY14"/>
<evidence type="ECO:0008006" key="4">
    <source>
        <dbReference type="Google" id="ProtNLM"/>
    </source>
</evidence>
<dbReference type="RefSeq" id="WP_106893623.1">
    <property type="nucleotide sequence ID" value="NZ_CP027860.1"/>
</dbReference>
<organism evidence="2 3">
    <name type="scientific">Ahniella affigens</name>
    <dbReference type="NCBI Taxonomy" id="2021234"/>
    <lineage>
        <taxon>Bacteria</taxon>
        <taxon>Pseudomonadati</taxon>
        <taxon>Pseudomonadota</taxon>
        <taxon>Gammaproteobacteria</taxon>
        <taxon>Lysobacterales</taxon>
        <taxon>Rhodanobacteraceae</taxon>
        <taxon>Ahniella</taxon>
    </lineage>
</organism>
<evidence type="ECO:0000313" key="3">
    <source>
        <dbReference type="Proteomes" id="UP000241074"/>
    </source>
</evidence>
<name>A0A2P1PY14_9GAMM</name>
<dbReference type="OrthoDB" id="5769363at2"/>
<proteinExistence type="predicted"/>
<keyword evidence="3" id="KW-1185">Reference proteome</keyword>
<reference evidence="2 3" key="2">
    <citation type="submission" date="2018-03" db="EMBL/GenBank/DDBJ databases">
        <authorList>
            <person name="Keele B.F."/>
        </authorList>
    </citation>
    <scope>NUCLEOTIDE SEQUENCE [LARGE SCALE GENOMIC DNA]</scope>
    <source>
        <strain evidence="2 3">D13</strain>
    </source>
</reference>
<keyword evidence="1" id="KW-0732">Signal</keyword>
<protein>
    <recommendedName>
        <fullName evidence="4">Ig-like domain-containing protein</fullName>
    </recommendedName>
</protein>